<evidence type="ECO:0000313" key="17">
    <source>
        <dbReference type="Proteomes" id="UP000256970"/>
    </source>
</evidence>
<name>A0A383W478_TETOB</name>
<protein>
    <recommendedName>
        <fullName evidence="10">E3 ubiquitin-protein ligase RNF181</fullName>
        <ecNumber evidence="3">2.3.2.27</ecNumber>
    </recommendedName>
    <alternativeName>
        <fullName evidence="11">RING finger protein 181</fullName>
    </alternativeName>
</protein>
<dbReference type="EC" id="2.3.2.27" evidence="3"/>
<feature type="compositionally biased region" description="Low complexity" evidence="14">
    <location>
        <begin position="148"/>
        <end position="158"/>
    </location>
</feature>
<evidence type="ECO:0000256" key="10">
    <source>
        <dbReference type="ARBA" id="ARBA00039317"/>
    </source>
</evidence>
<keyword evidence="5" id="KW-0479">Metal-binding</keyword>
<evidence type="ECO:0000256" key="1">
    <source>
        <dbReference type="ARBA" id="ARBA00000900"/>
    </source>
</evidence>
<comment type="function">
    <text evidence="12">E3 ubiquitin-protein ligase which accepts ubiquitin from an E2 ubiquitin-conjugating enzyme in the form of a thioester and then directly transfers the ubiquitin to targeted substrates. Catalyzes monoubiquitination of 26S proteasome subunit PSMC2/RPT1.</text>
</comment>
<dbReference type="Gene3D" id="3.30.40.10">
    <property type="entry name" value="Zinc/RING finger domain, C3HC4 (zinc finger)"/>
    <property type="match status" value="1"/>
</dbReference>
<evidence type="ECO:0000256" key="12">
    <source>
        <dbReference type="ARBA" id="ARBA00045940"/>
    </source>
</evidence>
<reference evidence="16 17" key="1">
    <citation type="submission" date="2016-10" db="EMBL/GenBank/DDBJ databases">
        <authorList>
            <person name="Cai Z."/>
        </authorList>
    </citation>
    <scope>NUCLEOTIDE SEQUENCE [LARGE SCALE GENOMIC DNA]</scope>
</reference>
<dbReference type="GO" id="GO:0061630">
    <property type="term" value="F:ubiquitin protein ligase activity"/>
    <property type="evidence" value="ECO:0007669"/>
    <property type="project" value="UniProtKB-EC"/>
</dbReference>
<evidence type="ECO:0000313" key="16">
    <source>
        <dbReference type="EMBL" id="SZX72458.1"/>
    </source>
</evidence>
<feature type="domain" description="RING-type" evidence="15">
    <location>
        <begin position="276"/>
        <end position="319"/>
    </location>
</feature>
<dbReference type="InterPro" id="IPR013083">
    <property type="entry name" value="Znf_RING/FYVE/PHD"/>
</dbReference>
<organism evidence="16 17">
    <name type="scientific">Tetradesmus obliquus</name>
    <name type="common">Green alga</name>
    <name type="synonym">Acutodesmus obliquus</name>
    <dbReference type="NCBI Taxonomy" id="3088"/>
    <lineage>
        <taxon>Eukaryota</taxon>
        <taxon>Viridiplantae</taxon>
        <taxon>Chlorophyta</taxon>
        <taxon>core chlorophytes</taxon>
        <taxon>Chlorophyceae</taxon>
        <taxon>CS clade</taxon>
        <taxon>Sphaeropleales</taxon>
        <taxon>Scenedesmaceae</taxon>
        <taxon>Tetradesmus</taxon>
    </lineage>
</organism>
<evidence type="ECO:0000256" key="14">
    <source>
        <dbReference type="SAM" id="MobiDB-lite"/>
    </source>
</evidence>
<evidence type="ECO:0000256" key="11">
    <source>
        <dbReference type="ARBA" id="ARBA00041674"/>
    </source>
</evidence>
<evidence type="ECO:0000256" key="7">
    <source>
        <dbReference type="ARBA" id="ARBA00022786"/>
    </source>
</evidence>
<comment type="pathway">
    <text evidence="2">Protein modification; protein ubiquitination.</text>
</comment>
<sequence length="358" mass="39418">MTAAALKQRLEKKATFEAAVKELKAQIQDPSLPEPAVAELLQLCSRVATLLKTRYANPAFFRAGLDLFKVAIACASATPALRQWLPKLSSYAAEAHAFLSSDTEQPEQSSSRQQTLGELLLGLPPPQESASHLSDAGLVLDAPVPTLQQQQQQQQQQQPEQAAEADQVPTVDELLQRLQQHNAQDHSTDQQSTQQQQGTTQQQQQQQQEAVMLETLAGQLPRAELEALLERLTEDAQQSAPSVRPPASKRTVASLPIITLNSTAALDSVGGPGTACPVCMHDLQLQEQVQQLPCDPKHVFHVECLQPWLQQDNSCPVCRRELPTDDHVYEARKERQAAEDEDRRGAAAALSHNEFMYV</sequence>
<evidence type="ECO:0000256" key="4">
    <source>
        <dbReference type="ARBA" id="ARBA00022679"/>
    </source>
</evidence>
<dbReference type="GO" id="GO:0008270">
    <property type="term" value="F:zinc ion binding"/>
    <property type="evidence" value="ECO:0007669"/>
    <property type="project" value="UniProtKB-KW"/>
</dbReference>
<feature type="compositionally biased region" description="Low complexity" evidence="14">
    <location>
        <begin position="189"/>
        <end position="208"/>
    </location>
</feature>
<dbReference type="InterPro" id="IPR001841">
    <property type="entry name" value="Znf_RING"/>
</dbReference>
<keyword evidence="6 13" id="KW-0863">Zinc-finger</keyword>
<feature type="region of interest" description="Disordered" evidence="14">
    <location>
        <begin position="146"/>
        <end position="168"/>
    </location>
</feature>
<dbReference type="GO" id="GO:0016567">
    <property type="term" value="P:protein ubiquitination"/>
    <property type="evidence" value="ECO:0007669"/>
    <property type="project" value="TreeGrafter"/>
</dbReference>
<dbReference type="AlphaFoldDB" id="A0A383W478"/>
<keyword evidence="4" id="KW-0808">Transferase</keyword>
<dbReference type="PROSITE" id="PS50089">
    <property type="entry name" value="ZF_RING_2"/>
    <property type="match status" value="1"/>
</dbReference>
<dbReference type="SUPFAM" id="SSF57850">
    <property type="entry name" value="RING/U-box"/>
    <property type="match status" value="1"/>
</dbReference>
<dbReference type="PANTHER" id="PTHR15710:SF160">
    <property type="entry name" value="E3 UBIQUITIN-PROTEIN LIGASE RNF181"/>
    <property type="match status" value="1"/>
</dbReference>
<gene>
    <name evidence="16" type="ORF">BQ4739_LOCUS12634</name>
</gene>
<dbReference type="Proteomes" id="UP000256970">
    <property type="component" value="Unassembled WGS sequence"/>
</dbReference>
<evidence type="ECO:0000256" key="5">
    <source>
        <dbReference type="ARBA" id="ARBA00022723"/>
    </source>
</evidence>
<dbReference type="PANTHER" id="PTHR15710">
    <property type="entry name" value="E3 UBIQUITIN-PROTEIN LIGASE PRAJA"/>
    <property type="match status" value="1"/>
</dbReference>
<dbReference type="Pfam" id="PF13639">
    <property type="entry name" value="zf-RING_2"/>
    <property type="match status" value="1"/>
</dbReference>
<evidence type="ECO:0000256" key="2">
    <source>
        <dbReference type="ARBA" id="ARBA00004906"/>
    </source>
</evidence>
<evidence type="ECO:0000256" key="8">
    <source>
        <dbReference type="ARBA" id="ARBA00022833"/>
    </source>
</evidence>
<feature type="region of interest" description="Disordered" evidence="14">
    <location>
        <begin position="180"/>
        <end position="208"/>
    </location>
</feature>
<evidence type="ECO:0000256" key="9">
    <source>
        <dbReference type="ARBA" id="ARBA00038197"/>
    </source>
</evidence>
<dbReference type="STRING" id="3088.A0A383W478"/>
<dbReference type="FunFam" id="3.30.40.10:FF:000127">
    <property type="entry name" value="E3 ubiquitin-protein ligase RNF181"/>
    <property type="match status" value="1"/>
</dbReference>
<accession>A0A383W478</accession>
<dbReference type="GO" id="GO:0005737">
    <property type="term" value="C:cytoplasm"/>
    <property type="evidence" value="ECO:0007669"/>
    <property type="project" value="TreeGrafter"/>
</dbReference>
<evidence type="ECO:0000256" key="6">
    <source>
        <dbReference type="ARBA" id="ARBA00022771"/>
    </source>
</evidence>
<dbReference type="EMBL" id="FNXT01001138">
    <property type="protein sequence ID" value="SZX72458.1"/>
    <property type="molecule type" value="Genomic_DNA"/>
</dbReference>
<keyword evidence="17" id="KW-1185">Reference proteome</keyword>
<comment type="similarity">
    <text evidence="9">Belongs to the RNF181 family.</text>
</comment>
<proteinExistence type="inferred from homology"/>
<comment type="catalytic activity">
    <reaction evidence="1">
        <text>S-ubiquitinyl-[E2 ubiquitin-conjugating enzyme]-L-cysteine + [acceptor protein]-L-lysine = [E2 ubiquitin-conjugating enzyme]-L-cysteine + N(6)-ubiquitinyl-[acceptor protein]-L-lysine.</text>
        <dbReference type="EC" id="2.3.2.27"/>
    </reaction>
</comment>
<evidence type="ECO:0000259" key="15">
    <source>
        <dbReference type="PROSITE" id="PS50089"/>
    </source>
</evidence>
<keyword evidence="8" id="KW-0862">Zinc</keyword>
<evidence type="ECO:0000256" key="13">
    <source>
        <dbReference type="PROSITE-ProRule" id="PRU00175"/>
    </source>
</evidence>
<keyword evidence="7" id="KW-0833">Ubl conjugation pathway</keyword>
<evidence type="ECO:0000256" key="3">
    <source>
        <dbReference type="ARBA" id="ARBA00012483"/>
    </source>
</evidence>